<organism evidence="3 4">
    <name type="scientific">Oikopleura dioica</name>
    <name type="common">Tunicate</name>
    <dbReference type="NCBI Taxonomy" id="34765"/>
    <lineage>
        <taxon>Eukaryota</taxon>
        <taxon>Metazoa</taxon>
        <taxon>Chordata</taxon>
        <taxon>Tunicata</taxon>
        <taxon>Appendicularia</taxon>
        <taxon>Copelata</taxon>
        <taxon>Oikopleuridae</taxon>
        <taxon>Oikopleura</taxon>
    </lineage>
</organism>
<dbReference type="InterPro" id="IPR027417">
    <property type="entry name" value="P-loop_NTPase"/>
</dbReference>
<keyword evidence="4" id="KW-1185">Reference proteome</keyword>
<protein>
    <submittedName>
        <fullName evidence="3">Oidioi.mRNA.OKI2018_I69.XSR.g14620.t1.cds</fullName>
    </submittedName>
</protein>
<dbReference type="Proteomes" id="UP001158576">
    <property type="component" value="Chromosome XSR"/>
</dbReference>
<evidence type="ECO:0000313" key="4">
    <source>
        <dbReference type="Proteomes" id="UP001158576"/>
    </source>
</evidence>
<feature type="domain" description="NACHT" evidence="2">
    <location>
        <begin position="121"/>
        <end position="217"/>
    </location>
</feature>
<proteinExistence type="predicted"/>
<reference evidence="3 4" key="1">
    <citation type="submission" date="2021-04" db="EMBL/GenBank/DDBJ databases">
        <authorList>
            <person name="Bliznina A."/>
        </authorList>
    </citation>
    <scope>NUCLEOTIDE SEQUENCE [LARGE SCALE GENOMIC DNA]</scope>
</reference>
<dbReference type="EMBL" id="OU015569">
    <property type="protein sequence ID" value="CAG5096442.1"/>
    <property type="molecule type" value="Genomic_DNA"/>
</dbReference>
<dbReference type="Gene3D" id="3.40.50.300">
    <property type="entry name" value="P-loop containing nucleotide triphosphate hydrolases"/>
    <property type="match status" value="1"/>
</dbReference>
<gene>
    <name evidence="3" type="ORF">OKIOD_LOCUS6178</name>
</gene>
<dbReference type="Pfam" id="PF05729">
    <property type="entry name" value="NACHT"/>
    <property type="match status" value="1"/>
</dbReference>
<feature type="region of interest" description="Disordered" evidence="1">
    <location>
        <begin position="1"/>
        <end position="38"/>
    </location>
</feature>
<name>A0ABN7SHN1_OIKDI</name>
<accession>A0ABN7SHN1</accession>
<dbReference type="InterPro" id="IPR007111">
    <property type="entry name" value="NACHT_NTPase"/>
</dbReference>
<evidence type="ECO:0000259" key="2">
    <source>
        <dbReference type="Pfam" id="PF05729"/>
    </source>
</evidence>
<feature type="compositionally biased region" description="Basic residues" evidence="1">
    <location>
        <begin position="1"/>
        <end position="21"/>
    </location>
</feature>
<evidence type="ECO:0000256" key="1">
    <source>
        <dbReference type="SAM" id="MobiDB-lite"/>
    </source>
</evidence>
<sequence>MPKGKGKKAIQKNKKPTKNRPKVNIPDSYSIDSNMQTPDPEYMAFRRDQEVVDDSGDGKYNSFDTSDLYIPMKIFSLENFLDIAEKIKSTSYGVVQEDPIFQKSISEEELVANVFNTDHKMVLLAEAGNGKTLFARRILKIQQEKYPDTFTFFIHLKTFAKKKECSLGEILLPAEFQGNAPGNVHRRANALKIISDSPDECLFIIDSLEDFDERRKVIEALVTGNVCGDESNTEALSGGKLEYETVLPTWQWINELLIGKAFNKEKKTRAIVLARPETVAYYNVQNPVVNNKRPGLCWGKLHQEYFADSGFSIFSIFGLAVSNLKSDFPDAALEHRNPEIHKAFLDFLESDSGFAFFCRKPFQMFLFYDTFCDVAGNL</sequence>
<evidence type="ECO:0000313" key="3">
    <source>
        <dbReference type="EMBL" id="CAG5096442.1"/>
    </source>
</evidence>